<dbReference type="EMBL" id="GBXM01068444">
    <property type="protein sequence ID" value="JAH40133.1"/>
    <property type="molecule type" value="Transcribed_RNA"/>
</dbReference>
<dbReference type="AlphaFoldDB" id="A0A0E9SHY6"/>
<reference evidence="1" key="2">
    <citation type="journal article" date="2015" name="Fish Shellfish Immunol.">
        <title>Early steps in the European eel (Anguilla anguilla)-Vibrio vulnificus interaction in the gills: Role of the RtxA13 toxin.</title>
        <authorList>
            <person name="Callol A."/>
            <person name="Pajuelo D."/>
            <person name="Ebbesson L."/>
            <person name="Teles M."/>
            <person name="MacKenzie S."/>
            <person name="Amaro C."/>
        </authorList>
    </citation>
    <scope>NUCLEOTIDE SEQUENCE</scope>
</reference>
<sequence length="41" mass="4672">MMWTGCYVSGYWILLFILGSFMHLSISQPASLVCKVIQFSL</sequence>
<evidence type="ECO:0000313" key="1">
    <source>
        <dbReference type="EMBL" id="JAH40133.1"/>
    </source>
</evidence>
<proteinExistence type="predicted"/>
<name>A0A0E9SHY6_ANGAN</name>
<reference evidence="1" key="1">
    <citation type="submission" date="2014-11" db="EMBL/GenBank/DDBJ databases">
        <authorList>
            <person name="Amaro Gonzalez C."/>
        </authorList>
    </citation>
    <scope>NUCLEOTIDE SEQUENCE</scope>
</reference>
<accession>A0A0E9SHY6</accession>
<protein>
    <submittedName>
        <fullName evidence="1">Uncharacterized protein</fullName>
    </submittedName>
</protein>
<organism evidence="1">
    <name type="scientific">Anguilla anguilla</name>
    <name type="common">European freshwater eel</name>
    <name type="synonym">Muraena anguilla</name>
    <dbReference type="NCBI Taxonomy" id="7936"/>
    <lineage>
        <taxon>Eukaryota</taxon>
        <taxon>Metazoa</taxon>
        <taxon>Chordata</taxon>
        <taxon>Craniata</taxon>
        <taxon>Vertebrata</taxon>
        <taxon>Euteleostomi</taxon>
        <taxon>Actinopterygii</taxon>
        <taxon>Neopterygii</taxon>
        <taxon>Teleostei</taxon>
        <taxon>Anguilliformes</taxon>
        <taxon>Anguillidae</taxon>
        <taxon>Anguilla</taxon>
    </lineage>
</organism>